<dbReference type="RefSeq" id="WP_085640658.1">
    <property type="nucleotide sequence ID" value="NZ_JFKC01000023.1"/>
</dbReference>
<dbReference type="OrthoDB" id="7871801at2"/>
<keyword evidence="1" id="KW-0812">Transmembrane</keyword>
<dbReference type="Proteomes" id="UP000193926">
    <property type="component" value="Unassembled WGS sequence"/>
</dbReference>
<dbReference type="EMBL" id="JFKC01000023">
    <property type="protein sequence ID" value="OSQ46570.1"/>
    <property type="molecule type" value="Genomic_DNA"/>
</dbReference>
<keyword evidence="1" id="KW-0472">Membrane</keyword>
<name>A0A1X4NHD9_9RHOB</name>
<proteinExistence type="predicted"/>
<keyword evidence="1" id="KW-1133">Transmembrane helix</keyword>
<feature type="transmembrane region" description="Helical" evidence="1">
    <location>
        <begin position="28"/>
        <end position="47"/>
    </location>
</feature>
<evidence type="ECO:0000313" key="2">
    <source>
        <dbReference type="EMBL" id="OSQ46570.1"/>
    </source>
</evidence>
<dbReference type="AlphaFoldDB" id="A0A1X4NHD9"/>
<sequence length="98" mass="10785">MTDAPDRPGSPPVFHEKRTYRRRRIMDAARVAPALALILWSIPMLWPQTGEGTVSSASALIYIFAVWAGVILLTWGLSRFLVEPGETAPADDGPDRLP</sequence>
<dbReference type="STRING" id="1123756.MGEO_17120"/>
<reference evidence="2 3" key="1">
    <citation type="submission" date="2014-03" db="EMBL/GenBank/DDBJ databases">
        <title>The draft genome sequence of Marivita geojedonensis KCTC 23882.</title>
        <authorList>
            <person name="Lai Q."/>
            <person name="Shao Z."/>
        </authorList>
    </citation>
    <scope>NUCLEOTIDE SEQUENCE [LARGE SCALE GENOMIC DNA]</scope>
    <source>
        <strain evidence="2 3">DPG-138</strain>
    </source>
</reference>
<comment type="caution">
    <text evidence="2">The sequence shown here is derived from an EMBL/GenBank/DDBJ whole genome shotgun (WGS) entry which is preliminary data.</text>
</comment>
<organism evidence="2 3">
    <name type="scientific">Marivita geojedonensis</name>
    <dbReference type="NCBI Taxonomy" id="1123756"/>
    <lineage>
        <taxon>Bacteria</taxon>
        <taxon>Pseudomonadati</taxon>
        <taxon>Pseudomonadota</taxon>
        <taxon>Alphaproteobacteria</taxon>
        <taxon>Rhodobacterales</taxon>
        <taxon>Roseobacteraceae</taxon>
        <taxon>Marivita</taxon>
    </lineage>
</organism>
<keyword evidence="3" id="KW-1185">Reference proteome</keyword>
<feature type="transmembrane region" description="Helical" evidence="1">
    <location>
        <begin position="59"/>
        <end position="77"/>
    </location>
</feature>
<gene>
    <name evidence="2" type="ORF">MGEO_17120</name>
</gene>
<evidence type="ECO:0000313" key="3">
    <source>
        <dbReference type="Proteomes" id="UP000193926"/>
    </source>
</evidence>
<protein>
    <submittedName>
        <fullName evidence="2">Uncharacterized protein</fullName>
    </submittedName>
</protein>
<evidence type="ECO:0000256" key="1">
    <source>
        <dbReference type="SAM" id="Phobius"/>
    </source>
</evidence>
<accession>A0A1X4NHD9</accession>